<reference evidence="1 2" key="1">
    <citation type="submission" date="2018-05" db="EMBL/GenBank/DDBJ databases">
        <title>Genomic Encyclopedia of Type Strains, Phase IV (KMG-V): Genome sequencing to study the core and pangenomes of soil and plant-associated prokaryotes.</title>
        <authorList>
            <person name="Whitman W."/>
        </authorList>
    </citation>
    <scope>NUCLEOTIDE SEQUENCE [LARGE SCALE GENOMIC DNA]</scope>
    <source>
        <strain evidence="1 2">SLV-132</strain>
    </source>
</reference>
<dbReference type="Gene3D" id="1.20.1290.10">
    <property type="entry name" value="AhpD-like"/>
    <property type="match status" value="1"/>
</dbReference>
<dbReference type="Proteomes" id="UP000245754">
    <property type="component" value="Unassembled WGS sequence"/>
</dbReference>
<sequence length="167" mass="17960">MDSQERRRLFVSNTKAGAKTIALMSGLAQDGALGKRTTLRIALYLAQTGLSIFTIDTLRESGRTLGLNGAEMTANQQGDSYDAKATVCLQFVSALIRHREPTAFAASVRHMSEAGYSQAEVLEVMAQVSLSRLLCRMTAVAVPPGERVEHPGAALPFMIASQESSSR</sequence>
<dbReference type="EMBL" id="QGGT01000001">
    <property type="protein sequence ID" value="PWK37335.1"/>
    <property type="molecule type" value="Genomic_DNA"/>
</dbReference>
<organism evidence="1 2">
    <name type="scientific">Cupriavidus plantarum</name>
    <dbReference type="NCBI Taxonomy" id="942865"/>
    <lineage>
        <taxon>Bacteria</taxon>
        <taxon>Pseudomonadati</taxon>
        <taxon>Pseudomonadota</taxon>
        <taxon>Betaproteobacteria</taxon>
        <taxon>Burkholderiales</taxon>
        <taxon>Burkholderiaceae</taxon>
        <taxon>Cupriavidus</taxon>
    </lineage>
</organism>
<comment type="caution">
    <text evidence="1">The sequence shown here is derived from an EMBL/GenBank/DDBJ whole genome shotgun (WGS) entry which is preliminary data.</text>
</comment>
<dbReference type="InterPro" id="IPR029032">
    <property type="entry name" value="AhpD-like"/>
</dbReference>
<dbReference type="RefSeq" id="WP_109581067.1">
    <property type="nucleotide sequence ID" value="NZ_JACBYU010000002.1"/>
</dbReference>
<evidence type="ECO:0000313" key="2">
    <source>
        <dbReference type="Proteomes" id="UP000245754"/>
    </source>
</evidence>
<evidence type="ECO:0000313" key="1">
    <source>
        <dbReference type="EMBL" id="PWK37335.1"/>
    </source>
</evidence>
<accession>A0A316EZM7</accession>
<dbReference type="AlphaFoldDB" id="A0A316EZM7"/>
<gene>
    <name evidence="1" type="ORF">C7419_1011217</name>
</gene>
<keyword evidence="2" id="KW-1185">Reference proteome</keyword>
<protein>
    <submittedName>
        <fullName evidence="1">Uncharacterized protein</fullName>
    </submittedName>
</protein>
<dbReference type="OrthoDB" id="9869128at2"/>
<proteinExistence type="predicted"/>
<dbReference type="SUPFAM" id="SSF69118">
    <property type="entry name" value="AhpD-like"/>
    <property type="match status" value="1"/>
</dbReference>
<name>A0A316EZM7_9BURK</name>